<evidence type="ECO:0000313" key="2">
    <source>
        <dbReference type="EMBL" id="ADZ81440.1"/>
    </source>
</evidence>
<keyword evidence="1" id="KW-0812">Transmembrane</keyword>
<name>F4C8X1_SPHS2</name>
<feature type="transmembrane region" description="Helical" evidence="1">
    <location>
        <begin position="139"/>
        <end position="162"/>
    </location>
</feature>
<dbReference type="AlphaFoldDB" id="F4C8X1"/>
<dbReference type="STRING" id="743722.Sph21_4933"/>
<evidence type="ECO:0000256" key="1">
    <source>
        <dbReference type="SAM" id="Phobius"/>
    </source>
</evidence>
<gene>
    <name evidence="2" type="ordered locus">Sph21_4933</name>
</gene>
<accession>F4C8X1</accession>
<protein>
    <submittedName>
        <fullName evidence="2">Uncharacterized protein</fullName>
    </submittedName>
</protein>
<dbReference type="KEGG" id="shg:Sph21_4933"/>
<keyword evidence="1" id="KW-0472">Membrane</keyword>
<dbReference type="PATRIC" id="fig|743722.3.peg.5232"/>
<sequence length="164" mass="18815">MDTNQWKDLDKIMRYLYDNRQGAAWYTVYTTLEMDQMYAKSLYEIAKADGYVKVAHKGIKFDIPDPHYVKLTDLGLAFFARTNYVEEHNRRISPQFSNIVNNTNINNHSNGIVVTGDNNNTTSLSSAEEEKVGVFKNPWLVTIIGGLLLAFIIYMVKTYFGIDL</sequence>
<organism evidence="2">
    <name type="scientific">Sphingobacterium sp. (strain 21)</name>
    <dbReference type="NCBI Taxonomy" id="743722"/>
    <lineage>
        <taxon>Bacteria</taxon>
        <taxon>Pseudomonadati</taxon>
        <taxon>Bacteroidota</taxon>
        <taxon>Sphingobacteriia</taxon>
        <taxon>Sphingobacteriales</taxon>
        <taxon>Sphingobacteriaceae</taxon>
        <taxon>Sphingobacterium</taxon>
    </lineage>
</organism>
<reference evidence="2" key="1">
    <citation type="submission" date="2011-03" db="EMBL/GenBank/DDBJ databases">
        <title>Complete sequence of Sphingobacterium sp. 21.</title>
        <authorList>
            <consortium name="US DOE Joint Genome Institute"/>
            <person name="Lucas S."/>
            <person name="Copeland A."/>
            <person name="Lapidus A."/>
            <person name="Cheng J.-F."/>
            <person name="Goodwin L."/>
            <person name="Pitluck S."/>
            <person name="Davenport K."/>
            <person name="Detter J.C."/>
            <person name="Han C."/>
            <person name="Tapia R."/>
            <person name="Land M."/>
            <person name="Hauser L."/>
            <person name="Kyrpides N."/>
            <person name="Ivanova N."/>
            <person name="Ovchinnikova G."/>
            <person name="Pagani I."/>
            <person name="Siebers A.K."/>
            <person name="Allgaier M."/>
            <person name="Thelen M.P."/>
            <person name="Hugenholtz P."/>
            <person name="Woyke T."/>
        </authorList>
    </citation>
    <scope>NUCLEOTIDE SEQUENCE</scope>
    <source>
        <strain evidence="2">21</strain>
    </source>
</reference>
<dbReference type="EMBL" id="CP002584">
    <property type="protein sequence ID" value="ADZ81440.1"/>
    <property type="molecule type" value="Genomic_DNA"/>
</dbReference>
<dbReference type="HOGENOM" id="CLU_1617975_0_0_10"/>
<dbReference type="OrthoDB" id="9968889at2"/>
<proteinExistence type="predicted"/>
<keyword evidence="1" id="KW-1133">Transmembrane helix</keyword>